<organism evidence="3 4">
    <name type="scientific">Cavenderia fasciculata</name>
    <name type="common">Slime mold</name>
    <name type="synonym">Dictyostelium fasciculatum</name>
    <dbReference type="NCBI Taxonomy" id="261658"/>
    <lineage>
        <taxon>Eukaryota</taxon>
        <taxon>Amoebozoa</taxon>
        <taxon>Evosea</taxon>
        <taxon>Eumycetozoa</taxon>
        <taxon>Dictyostelia</taxon>
        <taxon>Acytosteliales</taxon>
        <taxon>Cavenderiaceae</taxon>
        <taxon>Cavenderia</taxon>
    </lineage>
</organism>
<evidence type="ECO:0000313" key="4">
    <source>
        <dbReference type="Proteomes" id="UP000007797"/>
    </source>
</evidence>
<dbReference type="InterPro" id="IPR050561">
    <property type="entry name" value="PTP"/>
</dbReference>
<dbReference type="OMA" id="PRWHIIG"/>
<dbReference type="InterPro" id="IPR029021">
    <property type="entry name" value="Prot-tyrosine_phosphatase-like"/>
</dbReference>
<dbReference type="Gene3D" id="3.90.190.10">
    <property type="entry name" value="Protein tyrosine phosphatase superfamily"/>
    <property type="match status" value="1"/>
</dbReference>
<dbReference type="KEGG" id="dfa:DFA_05427"/>
<dbReference type="InterPro" id="IPR016130">
    <property type="entry name" value="Tyr_Pase_AS"/>
</dbReference>
<accession>F4PL73</accession>
<dbReference type="PROSITE" id="PS00383">
    <property type="entry name" value="TYR_PHOSPHATASE_1"/>
    <property type="match status" value="1"/>
</dbReference>
<name>F4PL73_CACFS</name>
<dbReference type="PROSITE" id="PS50056">
    <property type="entry name" value="TYR_PHOSPHATASE_2"/>
    <property type="match status" value="1"/>
</dbReference>
<dbReference type="EMBL" id="GL883008">
    <property type="protein sequence ID" value="EGG23295.1"/>
    <property type="molecule type" value="Genomic_DNA"/>
</dbReference>
<dbReference type="Pfam" id="PF22784">
    <property type="entry name" value="PTP-SAK"/>
    <property type="match status" value="1"/>
</dbReference>
<dbReference type="AlphaFoldDB" id="F4PL73"/>
<evidence type="ECO:0000313" key="3">
    <source>
        <dbReference type="EMBL" id="EGG23295.1"/>
    </source>
</evidence>
<sequence length="235" mass="26684">MILQNYILPPRWHIEGRDGICCEGSCTKEKVDDDDMRGPNDTSNWILKGRVLTGEYPGNADDNIHSKILSSLLDSGINIFVCLQLESELKAFRAYQQDVLEMAKQKGIGNIEFINFPMEDGGAAESITELADFIDLLLSKLEQDSNNRIYMHCWAGRGRSGLIASCLLGRLYHVSGLEACRRIQFCYEQRVVGMGESPEYWGQKLQVINYIKLLKQREQEQEQVQEEQNGNNSNS</sequence>
<evidence type="ECO:0000256" key="1">
    <source>
        <dbReference type="ARBA" id="ARBA00022801"/>
    </source>
</evidence>
<dbReference type="PANTHER" id="PTHR23339">
    <property type="entry name" value="TYROSINE SPECIFIC PROTEIN PHOSPHATASE AND DUAL SPECIFICITY PROTEIN PHOSPHATASE"/>
    <property type="match status" value="1"/>
</dbReference>
<reference evidence="4" key="1">
    <citation type="journal article" date="2011" name="Genome Res.">
        <title>Phylogeny-wide analysis of social amoeba genomes highlights ancient origins for complex intercellular communication.</title>
        <authorList>
            <person name="Heidel A.J."/>
            <person name="Lawal H.M."/>
            <person name="Felder M."/>
            <person name="Schilde C."/>
            <person name="Helps N.R."/>
            <person name="Tunggal B."/>
            <person name="Rivero F."/>
            <person name="John U."/>
            <person name="Schleicher M."/>
            <person name="Eichinger L."/>
            <person name="Platzer M."/>
            <person name="Noegel A.A."/>
            <person name="Schaap P."/>
            <person name="Gloeckner G."/>
        </authorList>
    </citation>
    <scope>NUCLEOTIDE SEQUENCE [LARGE SCALE GENOMIC DNA]</scope>
    <source>
        <strain evidence="4">SH3</strain>
    </source>
</reference>
<dbReference type="GeneID" id="14875070"/>
<protein>
    <recommendedName>
        <fullName evidence="2">Tyrosine specific protein phosphatases domain-containing protein</fullName>
    </recommendedName>
</protein>
<dbReference type="GO" id="GO:0016791">
    <property type="term" value="F:phosphatase activity"/>
    <property type="evidence" value="ECO:0007669"/>
    <property type="project" value="UniProtKB-ARBA"/>
</dbReference>
<proteinExistence type="predicted"/>
<dbReference type="STRING" id="1054147.F4PL73"/>
<feature type="domain" description="Tyrosine specific protein phosphatases" evidence="2">
    <location>
        <begin position="131"/>
        <end position="201"/>
    </location>
</feature>
<dbReference type="InterPro" id="IPR000387">
    <property type="entry name" value="Tyr_Pase_dom"/>
</dbReference>
<dbReference type="RefSeq" id="XP_004361146.1">
    <property type="nucleotide sequence ID" value="XM_004361089.1"/>
</dbReference>
<dbReference type="OrthoDB" id="14871at2759"/>
<keyword evidence="1" id="KW-0378">Hydrolase</keyword>
<dbReference type="CDD" id="cd14494">
    <property type="entry name" value="PTP_DSP_cys"/>
    <property type="match status" value="1"/>
</dbReference>
<evidence type="ECO:0000259" key="2">
    <source>
        <dbReference type="PROSITE" id="PS50056"/>
    </source>
</evidence>
<dbReference type="Proteomes" id="UP000007797">
    <property type="component" value="Unassembled WGS sequence"/>
</dbReference>
<gene>
    <name evidence="3" type="ORF">DFA_05427</name>
</gene>
<keyword evidence="4" id="KW-1185">Reference proteome</keyword>
<dbReference type="InterPro" id="IPR057023">
    <property type="entry name" value="PTP-SAK"/>
</dbReference>
<dbReference type="SUPFAM" id="SSF52799">
    <property type="entry name" value="(Phosphotyrosine protein) phosphatases II"/>
    <property type="match status" value="1"/>
</dbReference>